<accession>A0ABU1W594</accession>
<keyword evidence="2" id="KW-1185">Reference proteome</keyword>
<proteinExistence type="predicted"/>
<dbReference type="Proteomes" id="UP001257909">
    <property type="component" value="Unassembled WGS sequence"/>
</dbReference>
<protein>
    <submittedName>
        <fullName evidence="1">Uncharacterized protein</fullName>
    </submittedName>
</protein>
<dbReference type="EMBL" id="JAVDWR010000033">
    <property type="protein sequence ID" value="MDR7123101.1"/>
    <property type="molecule type" value="Genomic_DNA"/>
</dbReference>
<organism evidence="1 2">
    <name type="scientific">Rheinheimera soli</name>
    <dbReference type="NCBI Taxonomy" id="443616"/>
    <lineage>
        <taxon>Bacteria</taxon>
        <taxon>Pseudomonadati</taxon>
        <taxon>Pseudomonadota</taxon>
        <taxon>Gammaproteobacteria</taxon>
        <taxon>Chromatiales</taxon>
        <taxon>Chromatiaceae</taxon>
        <taxon>Rheinheimera</taxon>
    </lineage>
</organism>
<evidence type="ECO:0000313" key="2">
    <source>
        <dbReference type="Proteomes" id="UP001257909"/>
    </source>
</evidence>
<comment type="caution">
    <text evidence="1">The sequence shown here is derived from an EMBL/GenBank/DDBJ whole genome shotgun (WGS) entry which is preliminary data.</text>
</comment>
<name>A0ABU1W594_9GAMM</name>
<evidence type="ECO:0000313" key="1">
    <source>
        <dbReference type="EMBL" id="MDR7123101.1"/>
    </source>
</evidence>
<gene>
    <name evidence="1" type="ORF">J2W69_004084</name>
</gene>
<sequence length="331" mass="39217">MPNLFFTVYTFEQYLTLSRKTKSLATRYWCACLKAYLGASSAYDVKKKLLTAEEKLKNSADWLNKSSRFFNKKEQGEPVIRLYVVEDIDRRANAPFSFASLLCHPLWQLIDNRTPSKHSINLALTNLPHHYVQMLFSPDEHGNLVRKKKLSNNAIKTLYRSTDIHAFTCWIAFTLELIDHDNPQMMDATQLSAIQYLLKMTLATPFAAIAEDLYLYLHHQFRLYFHRHANPFHYVLIYYKPDRERISLPLRLISNYCVSIKPTLELYEELYRRAIQTGIVTESHQERITFFNFIRHTEIQELSDILYQSKNHPSDLRDLKHQIFRRIFAYH</sequence>
<reference evidence="1 2" key="1">
    <citation type="submission" date="2023-07" db="EMBL/GenBank/DDBJ databases">
        <title>Sorghum-associated microbial communities from plants grown in Nebraska, USA.</title>
        <authorList>
            <person name="Schachtman D."/>
        </authorList>
    </citation>
    <scope>NUCLEOTIDE SEQUENCE [LARGE SCALE GENOMIC DNA]</scope>
    <source>
        <strain evidence="1 2">4138</strain>
    </source>
</reference>
<dbReference type="RefSeq" id="WP_310281951.1">
    <property type="nucleotide sequence ID" value="NZ_JAVDWR010000033.1"/>
</dbReference>